<evidence type="ECO:0000313" key="1">
    <source>
        <dbReference type="EMBL" id="SUS07724.1"/>
    </source>
</evidence>
<dbReference type="AlphaFoldDB" id="A0A380TJA8"/>
<gene>
    <name evidence="1" type="ORF">DF3PB_4970005</name>
</gene>
<organism evidence="1">
    <name type="scientific">metagenome</name>
    <dbReference type="NCBI Taxonomy" id="256318"/>
    <lineage>
        <taxon>unclassified sequences</taxon>
        <taxon>metagenomes</taxon>
    </lineage>
</organism>
<protein>
    <submittedName>
        <fullName evidence="1">Uncharacterized protein</fullName>
    </submittedName>
</protein>
<name>A0A380TJA8_9ZZZZ</name>
<reference evidence="1" key="1">
    <citation type="submission" date="2018-07" db="EMBL/GenBank/DDBJ databases">
        <authorList>
            <person name="Quirk P.G."/>
            <person name="Krulwich T.A."/>
        </authorList>
    </citation>
    <scope>NUCLEOTIDE SEQUENCE</scope>
</reference>
<sequence length="210" mass="23648">MRYSVQFQGTTITTVASPSSDWLKCDWPSKTCPSVTLPDDPSGYAIGRIVLREVADDATGHNSTTYAIPLPNMTTKALVDLCPVNDDDICPTALIAPVIRWDNYDSKKGDPKRTWPEPYRVRYRYKYTNKKGKSLEWSPWSVPFDRKSADFNNDGYYNANYYSAQMLVPPVPNCDFVLQRKFKDEDPKAIKARVAAAGNGLVYLCDDEGP</sequence>
<proteinExistence type="predicted"/>
<dbReference type="EMBL" id="UIDG01000442">
    <property type="protein sequence ID" value="SUS07724.1"/>
    <property type="molecule type" value="Genomic_DNA"/>
</dbReference>
<accession>A0A380TJA8</accession>